<gene>
    <name evidence="2" type="ORF">GOP47_0001076</name>
</gene>
<sequence length="638" mass="69256">MRGVQHRPSRAKRSLLAAAALAAGTGWIPRPVLAQNVAVSATAAWSSQIVAFWGAVGIGVRSSNVLQSSNAFTSIFASLAALWRAKAAMSALRCGEWYLMAPGYNGAAIRLDVVLICWSNPHQLWQACLHAAILAEVVGRQRWLILVVGRQVSTPRIAPAAYWTQSPRHFDFSTTRFADSMAGTYSPFPDEDRLQAIVQHYYAACLQQGQPNGNSNQLINAVAQLLCDETLMEPRRPTRCAMLSEVPGEIQASPGGIGWHVISHDTVDTDIARPYVSVEKAMGRFAASRTFVVMSSTLLYCIVHTMVCVGVGLMGAASGRGLAVWLFTPRLVMSKLGAAEDVVEGDDFLLSLLGFHRVSFHFKSEAGNVINVAGDVFLPCAASGRHNKSMSILLALLLNLVEVALIGSGWLYGSVKVDKFAPRGVVGHGMLWLATIVATGLSFCTLYGVYQRVSGRLIGIFIETRYEQRAVGKDCRIKKLPMSSSKYLGFVSDILAKTEDDSRSMAAGLSLMRHPTFSLEVTQHAALECLQYSYEGDTIVKEGNKKITTAGEYPWIQICACVCLTFLCSVFAAVFAYMDVMPRWSKLLAEVLLATSGVWFTVVGRASKLPHDESTAICHIVATMVASVVWYVGVKDVG</sequence>
<comment type="caution">
    <text evidence="2">The sequence shown here is derived from an EMBL/GenBank/DDBJ whole genome shotgun (WGS) entry which is preliminary data.</text>
</comment>
<accession>A0A9D4ZTJ7</accession>
<evidence type="ECO:0000313" key="2">
    <source>
        <dbReference type="EMBL" id="KAI5084907.1"/>
    </source>
</evidence>
<dbReference type="EMBL" id="JABFUD020000001">
    <property type="protein sequence ID" value="KAI5084907.1"/>
    <property type="molecule type" value="Genomic_DNA"/>
</dbReference>
<feature type="transmembrane region" description="Helical" evidence="1">
    <location>
        <begin position="297"/>
        <end position="327"/>
    </location>
</feature>
<protein>
    <submittedName>
        <fullName evidence="2">Uncharacterized protein</fullName>
    </submittedName>
</protein>
<proteinExistence type="predicted"/>
<reference evidence="2" key="1">
    <citation type="submission" date="2021-01" db="EMBL/GenBank/DDBJ databases">
        <title>Adiantum capillus-veneris genome.</title>
        <authorList>
            <person name="Fang Y."/>
            <person name="Liao Q."/>
        </authorList>
    </citation>
    <scope>NUCLEOTIDE SEQUENCE</scope>
    <source>
        <strain evidence="2">H3</strain>
        <tissue evidence="2">Leaf</tissue>
    </source>
</reference>
<name>A0A9D4ZTJ7_ADICA</name>
<feature type="transmembrane region" description="Helical" evidence="1">
    <location>
        <begin position="584"/>
        <end position="604"/>
    </location>
</feature>
<keyword evidence="1" id="KW-1133">Transmembrane helix</keyword>
<keyword evidence="1" id="KW-0812">Transmembrane</keyword>
<feature type="transmembrane region" description="Helical" evidence="1">
    <location>
        <begin position="392"/>
        <end position="411"/>
    </location>
</feature>
<feature type="transmembrane region" description="Helical" evidence="1">
    <location>
        <begin position="555"/>
        <end position="578"/>
    </location>
</feature>
<feature type="transmembrane region" description="Helical" evidence="1">
    <location>
        <begin position="431"/>
        <end position="450"/>
    </location>
</feature>
<dbReference type="Proteomes" id="UP000886520">
    <property type="component" value="Chromosome 1"/>
</dbReference>
<feature type="transmembrane region" description="Helical" evidence="1">
    <location>
        <begin position="616"/>
        <end position="633"/>
    </location>
</feature>
<dbReference type="AlphaFoldDB" id="A0A9D4ZTJ7"/>
<evidence type="ECO:0000313" key="3">
    <source>
        <dbReference type="Proteomes" id="UP000886520"/>
    </source>
</evidence>
<keyword evidence="1" id="KW-0472">Membrane</keyword>
<organism evidence="2 3">
    <name type="scientific">Adiantum capillus-veneris</name>
    <name type="common">Maidenhair fern</name>
    <dbReference type="NCBI Taxonomy" id="13818"/>
    <lineage>
        <taxon>Eukaryota</taxon>
        <taxon>Viridiplantae</taxon>
        <taxon>Streptophyta</taxon>
        <taxon>Embryophyta</taxon>
        <taxon>Tracheophyta</taxon>
        <taxon>Polypodiopsida</taxon>
        <taxon>Polypodiidae</taxon>
        <taxon>Polypodiales</taxon>
        <taxon>Pteridineae</taxon>
        <taxon>Pteridaceae</taxon>
        <taxon>Vittarioideae</taxon>
        <taxon>Adiantum</taxon>
    </lineage>
</organism>
<dbReference type="OrthoDB" id="2958197at2759"/>
<evidence type="ECO:0000256" key="1">
    <source>
        <dbReference type="SAM" id="Phobius"/>
    </source>
</evidence>
<keyword evidence="3" id="KW-1185">Reference proteome</keyword>